<keyword evidence="4" id="KW-0238">DNA-binding</keyword>
<evidence type="ECO:0000256" key="1">
    <source>
        <dbReference type="ARBA" id="ARBA00010641"/>
    </source>
</evidence>
<protein>
    <submittedName>
        <fullName evidence="8">RNA polymerase sigma factor</fullName>
    </submittedName>
</protein>
<evidence type="ECO:0000256" key="4">
    <source>
        <dbReference type="ARBA" id="ARBA00023125"/>
    </source>
</evidence>
<keyword evidence="2" id="KW-0805">Transcription regulation</keyword>
<dbReference type="PANTHER" id="PTHR43133:SF8">
    <property type="entry name" value="RNA POLYMERASE SIGMA FACTOR HI_1459-RELATED"/>
    <property type="match status" value="1"/>
</dbReference>
<reference evidence="9" key="1">
    <citation type="journal article" date="2019" name="Int. J. Syst. Evol. Microbiol.">
        <title>The Global Catalogue of Microorganisms (GCM) 10K type strain sequencing project: providing services to taxonomists for standard genome sequencing and annotation.</title>
        <authorList>
            <consortium name="The Broad Institute Genomics Platform"/>
            <consortium name="The Broad Institute Genome Sequencing Center for Infectious Disease"/>
            <person name="Wu L."/>
            <person name="Ma J."/>
        </authorList>
    </citation>
    <scope>NUCLEOTIDE SEQUENCE [LARGE SCALE GENOMIC DNA]</scope>
    <source>
        <strain evidence="9">JCM 3369</strain>
    </source>
</reference>
<dbReference type="SUPFAM" id="SSF88946">
    <property type="entry name" value="Sigma2 domain of RNA polymerase sigma factors"/>
    <property type="match status" value="1"/>
</dbReference>
<proteinExistence type="inferred from homology"/>
<feature type="domain" description="RNA polymerase sigma factor 70 region 4 type 2" evidence="7">
    <location>
        <begin position="102"/>
        <end position="154"/>
    </location>
</feature>
<dbReference type="Proteomes" id="UP001596380">
    <property type="component" value="Unassembled WGS sequence"/>
</dbReference>
<feature type="domain" description="RNA polymerase sigma-70 region 2" evidence="6">
    <location>
        <begin position="12"/>
        <end position="76"/>
    </location>
</feature>
<evidence type="ECO:0000313" key="9">
    <source>
        <dbReference type="Proteomes" id="UP001596380"/>
    </source>
</evidence>
<evidence type="ECO:0000313" key="8">
    <source>
        <dbReference type="EMBL" id="MFC6880562.1"/>
    </source>
</evidence>
<accession>A0ABW2CFJ8</accession>
<dbReference type="InterPro" id="IPR014284">
    <property type="entry name" value="RNA_pol_sigma-70_dom"/>
</dbReference>
<keyword evidence="5" id="KW-0804">Transcription</keyword>
<dbReference type="InterPro" id="IPR036388">
    <property type="entry name" value="WH-like_DNA-bd_sf"/>
</dbReference>
<dbReference type="NCBIfam" id="TIGR02937">
    <property type="entry name" value="sigma70-ECF"/>
    <property type="match status" value="1"/>
</dbReference>
<evidence type="ECO:0000259" key="7">
    <source>
        <dbReference type="Pfam" id="PF08281"/>
    </source>
</evidence>
<comment type="similarity">
    <text evidence="1">Belongs to the sigma-70 factor family. ECF subfamily.</text>
</comment>
<dbReference type="RefSeq" id="WP_160820846.1">
    <property type="nucleotide sequence ID" value="NZ_JBHSXS010000005.1"/>
</dbReference>
<name>A0ABW2CFJ8_9ACTN</name>
<keyword evidence="9" id="KW-1185">Reference proteome</keyword>
<gene>
    <name evidence="8" type="ORF">ACFQKB_12395</name>
</gene>
<dbReference type="Gene3D" id="1.10.1740.10">
    <property type="match status" value="1"/>
</dbReference>
<dbReference type="InterPro" id="IPR039425">
    <property type="entry name" value="RNA_pol_sigma-70-like"/>
</dbReference>
<keyword evidence="3" id="KW-0731">Sigma factor</keyword>
<dbReference type="Pfam" id="PF08281">
    <property type="entry name" value="Sigma70_r4_2"/>
    <property type="match status" value="1"/>
</dbReference>
<dbReference type="InterPro" id="IPR013325">
    <property type="entry name" value="RNA_pol_sigma_r2"/>
</dbReference>
<dbReference type="Gene3D" id="1.10.10.10">
    <property type="entry name" value="Winged helix-like DNA-binding domain superfamily/Winged helix DNA-binding domain"/>
    <property type="match status" value="1"/>
</dbReference>
<dbReference type="SUPFAM" id="SSF88659">
    <property type="entry name" value="Sigma3 and sigma4 domains of RNA polymerase sigma factors"/>
    <property type="match status" value="1"/>
</dbReference>
<evidence type="ECO:0000256" key="3">
    <source>
        <dbReference type="ARBA" id="ARBA00023082"/>
    </source>
</evidence>
<dbReference type="EMBL" id="JBHSXS010000005">
    <property type="protein sequence ID" value="MFC6880562.1"/>
    <property type="molecule type" value="Genomic_DNA"/>
</dbReference>
<evidence type="ECO:0000259" key="6">
    <source>
        <dbReference type="Pfam" id="PF04542"/>
    </source>
</evidence>
<dbReference type="Pfam" id="PF04542">
    <property type="entry name" value="Sigma70_r2"/>
    <property type="match status" value="1"/>
</dbReference>
<dbReference type="InterPro" id="IPR013324">
    <property type="entry name" value="RNA_pol_sigma_r3/r4-like"/>
</dbReference>
<evidence type="ECO:0000256" key="2">
    <source>
        <dbReference type="ARBA" id="ARBA00023015"/>
    </source>
</evidence>
<dbReference type="PANTHER" id="PTHR43133">
    <property type="entry name" value="RNA POLYMERASE ECF-TYPE SIGMA FACTO"/>
    <property type="match status" value="1"/>
</dbReference>
<dbReference type="InterPro" id="IPR013249">
    <property type="entry name" value="RNA_pol_sigma70_r4_t2"/>
</dbReference>
<organism evidence="8 9">
    <name type="scientific">Actinomadura yumaensis</name>
    <dbReference type="NCBI Taxonomy" id="111807"/>
    <lineage>
        <taxon>Bacteria</taxon>
        <taxon>Bacillati</taxon>
        <taxon>Actinomycetota</taxon>
        <taxon>Actinomycetes</taxon>
        <taxon>Streptosporangiales</taxon>
        <taxon>Thermomonosporaceae</taxon>
        <taxon>Actinomadura</taxon>
    </lineage>
</organism>
<dbReference type="InterPro" id="IPR007627">
    <property type="entry name" value="RNA_pol_sigma70_r2"/>
</dbReference>
<evidence type="ECO:0000256" key="5">
    <source>
        <dbReference type="ARBA" id="ARBA00023163"/>
    </source>
</evidence>
<comment type="caution">
    <text evidence="8">The sequence shown here is derived from an EMBL/GenBank/DDBJ whole genome shotgun (WGS) entry which is preliminary data.</text>
</comment>
<sequence>MADDERRFTAIYDACRQHVWAYAVSRGGRQVADEVVSETFAVAWRRLADVPEPPLPWLLGVARNVLRDHRRAEARRESFAAELRDRGAEPQGDIAEDVAERLAVLRALGTLPEDERELLILVAWHGLAPRDAARVVGCSAAALRVRLHRARRRLLRAVERAEAAPRPVRPQVGIVSEEMS</sequence>